<dbReference type="GO" id="GO:0036157">
    <property type="term" value="C:outer dynein arm"/>
    <property type="evidence" value="ECO:0007669"/>
    <property type="project" value="InterPro"/>
</dbReference>
<protein>
    <recommendedName>
        <fullName evidence="2">Dynein attachment factor N-terminal domain-containing protein</fullName>
    </recommendedName>
</protein>
<dbReference type="PANTHER" id="PTHR28572:SF1">
    <property type="entry name" value="COILED-COIL DOMAIN-CONTAINING PROTEIN 103"/>
    <property type="match status" value="1"/>
</dbReference>
<dbReference type="GO" id="GO:0003351">
    <property type="term" value="P:epithelial cilium movement involved in extracellular fluid movement"/>
    <property type="evidence" value="ECO:0007669"/>
    <property type="project" value="TreeGrafter"/>
</dbReference>
<proteinExistence type="predicted"/>
<organism evidence="3 4">
    <name type="scientific">Aphidius gifuensis</name>
    <name type="common">Parasitoid wasp</name>
    <dbReference type="NCBI Taxonomy" id="684658"/>
    <lineage>
        <taxon>Eukaryota</taxon>
        <taxon>Metazoa</taxon>
        <taxon>Ecdysozoa</taxon>
        <taxon>Arthropoda</taxon>
        <taxon>Hexapoda</taxon>
        <taxon>Insecta</taxon>
        <taxon>Pterygota</taxon>
        <taxon>Neoptera</taxon>
        <taxon>Endopterygota</taxon>
        <taxon>Hymenoptera</taxon>
        <taxon>Apocrita</taxon>
        <taxon>Ichneumonoidea</taxon>
        <taxon>Braconidae</taxon>
        <taxon>Aphidiinae</taxon>
        <taxon>Aphidius</taxon>
    </lineage>
</organism>
<dbReference type="InterPro" id="IPR031733">
    <property type="entry name" value="Dynein_attach_N"/>
</dbReference>
<sequence length="81" mass="9601">MDFLNKPLDLEDLEEELQKALNEDTLYDLQNDAKLRAIEQKVPTYEQFRQMVQAAHLKPLSQKEKLEKSNSSWNCYKKKSN</sequence>
<dbReference type="InterPro" id="IPR042422">
    <property type="entry name" value="CC103"/>
</dbReference>
<feature type="region of interest" description="Disordered" evidence="1">
    <location>
        <begin position="61"/>
        <end position="81"/>
    </location>
</feature>
<name>A0A834XPH2_APHGI</name>
<evidence type="ECO:0000313" key="4">
    <source>
        <dbReference type="Proteomes" id="UP000639338"/>
    </source>
</evidence>
<evidence type="ECO:0000313" key="3">
    <source>
        <dbReference type="EMBL" id="KAF7990203.1"/>
    </source>
</evidence>
<dbReference type="PANTHER" id="PTHR28572">
    <property type="entry name" value="COILED-COIL DOMAIN-CONTAINING PROTEIN 103"/>
    <property type="match status" value="1"/>
</dbReference>
<dbReference type="GO" id="GO:0007368">
    <property type="term" value="P:determination of left/right symmetry"/>
    <property type="evidence" value="ECO:0007669"/>
    <property type="project" value="TreeGrafter"/>
</dbReference>
<evidence type="ECO:0000256" key="1">
    <source>
        <dbReference type="SAM" id="MobiDB-lite"/>
    </source>
</evidence>
<evidence type="ECO:0000259" key="2">
    <source>
        <dbReference type="Pfam" id="PF15867"/>
    </source>
</evidence>
<gene>
    <name evidence="3" type="ORF">HCN44_000008</name>
</gene>
<dbReference type="Pfam" id="PF15867">
    <property type="entry name" value="Dynein_attach_N"/>
    <property type="match status" value="1"/>
</dbReference>
<dbReference type="OrthoDB" id="447931at2759"/>
<feature type="domain" description="Dynein attachment factor N-terminal" evidence="2">
    <location>
        <begin position="8"/>
        <end position="74"/>
    </location>
</feature>
<accession>A0A834XPH2</accession>
<dbReference type="EMBL" id="JACMRX010000004">
    <property type="protein sequence ID" value="KAF7990203.1"/>
    <property type="molecule type" value="Genomic_DNA"/>
</dbReference>
<dbReference type="GO" id="GO:0036159">
    <property type="term" value="P:inner dynein arm assembly"/>
    <property type="evidence" value="ECO:0007669"/>
    <property type="project" value="TreeGrafter"/>
</dbReference>
<reference evidence="3 4" key="1">
    <citation type="submission" date="2020-08" db="EMBL/GenBank/DDBJ databases">
        <title>Aphidius gifuensis genome sequencing and assembly.</title>
        <authorList>
            <person name="Du Z."/>
        </authorList>
    </citation>
    <scope>NUCLEOTIDE SEQUENCE [LARGE SCALE GENOMIC DNA]</scope>
    <source>
        <strain evidence="3">YNYX2018</strain>
        <tissue evidence="3">Adults</tissue>
    </source>
</reference>
<dbReference type="Proteomes" id="UP000639338">
    <property type="component" value="Unassembled WGS sequence"/>
</dbReference>
<comment type="caution">
    <text evidence="3">The sequence shown here is derived from an EMBL/GenBank/DDBJ whole genome shotgun (WGS) entry which is preliminary data.</text>
</comment>
<keyword evidence="4" id="KW-1185">Reference proteome</keyword>
<dbReference type="AlphaFoldDB" id="A0A834XPH2"/>
<dbReference type="GO" id="GO:0005576">
    <property type="term" value="C:extracellular region"/>
    <property type="evidence" value="ECO:0007669"/>
    <property type="project" value="GOC"/>
</dbReference>